<evidence type="ECO:0000313" key="1">
    <source>
        <dbReference type="EMBL" id="CAF4264154.1"/>
    </source>
</evidence>
<dbReference type="AlphaFoldDB" id="A0A820FMM7"/>
<dbReference type="Proteomes" id="UP000663823">
    <property type="component" value="Unassembled WGS sequence"/>
</dbReference>
<feature type="non-terminal residue" evidence="1">
    <location>
        <position position="1"/>
    </location>
</feature>
<accession>A0A820FMM7</accession>
<comment type="caution">
    <text evidence="1">The sequence shown here is derived from an EMBL/GenBank/DDBJ whole genome shotgun (WGS) entry which is preliminary data.</text>
</comment>
<name>A0A820FMM7_9BILA</name>
<protein>
    <submittedName>
        <fullName evidence="1">Uncharacterized protein</fullName>
    </submittedName>
</protein>
<evidence type="ECO:0000313" key="2">
    <source>
        <dbReference type="Proteomes" id="UP000663823"/>
    </source>
</evidence>
<sequence>AYVAIVPILIEQSNQEYITLHNVNFTEISLKFLAAMLPDKTCLYEKALELYA</sequence>
<proteinExistence type="predicted"/>
<reference evidence="1" key="1">
    <citation type="submission" date="2021-02" db="EMBL/GenBank/DDBJ databases">
        <authorList>
            <person name="Nowell W R."/>
        </authorList>
    </citation>
    <scope>NUCLEOTIDE SEQUENCE</scope>
</reference>
<dbReference type="EMBL" id="CAJOAX010035973">
    <property type="protein sequence ID" value="CAF4264154.1"/>
    <property type="molecule type" value="Genomic_DNA"/>
</dbReference>
<organism evidence="1 2">
    <name type="scientific">Rotaria sordida</name>
    <dbReference type="NCBI Taxonomy" id="392033"/>
    <lineage>
        <taxon>Eukaryota</taxon>
        <taxon>Metazoa</taxon>
        <taxon>Spiralia</taxon>
        <taxon>Gnathifera</taxon>
        <taxon>Rotifera</taxon>
        <taxon>Eurotatoria</taxon>
        <taxon>Bdelloidea</taxon>
        <taxon>Philodinida</taxon>
        <taxon>Philodinidae</taxon>
        <taxon>Rotaria</taxon>
    </lineage>
</organism>
<gene>
    <name evidence="1" type="ORF">OTI717_LOCUS40876</name>
</gene>